<evidence type="ECO:0000313" key="1">
    <source>
        <dbReference type="EMBL" id="SPM40520.1"/>
    </source>
</evidence>
<keyword evidence="2" id="KW-1185">Reference proteome</keyword>
<reference evidence="1 2" key="1">
    <citation type="submission" date="2017-01" db="EMBL/GenBank/DDBJ databases">
        <authorList>
            <consortium name="Urmite Genomes"/>
        </authorList>
    </citation>
    <scope>NUCLEOTIDE SEQUENCE [LARGE SCALE GENOMIC DNA]</scope>
    <source>
        <strain evidence="1 2">AB215</strain>
    </source>
</reference>
<name>A0A2U3P9W1_9MYCO</name>
<dbReference type="AlphaFoldDB" id="A0A2U3P9W1"/>
<protein>
    <submittedName>
        <fullName evidence="1">Mycobacterium numidiamassiliense ORFan</fullName>
    </submittedName>
</protein>
<organism evidence="1 2">
    <name type="scientific">Mycobacterium numidiamassiliense</name>
    <dbReference type="NCBI Taxonomy" id="1841861"/>
    <lineage>
        <taxon>Bacteria</taxon>
        <taxon>Bacillati</taxon>
        <taxon>Actinomycetota</taxon>
        <taxon>Actinomycetes</taxon>
        <taxon>Mycobacteriales</taxon>
        <taxon>Mycobacteriaceae</taxon>
        <taxon>Mycobacterium</taxon>
    </lineage>
</organism>
<gene>
    <name evidence="1" type="ORF">MNAB215_2721</name>
</gene>
<evidence type="ECO:0000313" key="2">
    <source>
        <dbReference type="Proteomes" id="UP000240424"/>
    </source>
</evidence>
<sequence>LEIITLTTRDAAEQQIRTAVHRTAAGAYAALREDFEEIGKRIRCAIIEFAWGSWNLRQVAMIR</sequence>
<accession>A0A2U3P9W1</accession>
<dbReference type="EMBL" id="FUEZ01000004">
    <property type="protein sequence ID" value="SPM40520.1"/>
    <property type="molecule type" value="Genomic_DNA"/>
</dbReference>
<dbReference type="Proteomes" id="UP000240424">
    <property type="component" value="Unassembled WGS sequence"/>
</dbReference>
<proteinExistence type="predicted"/>
<feature type="non-terminal residue" evidence="1">
    <location>
        <position position="1"/>
    </location>
</feature>